<dbReference type="AlphaFoldDB" id="A0A7C3PSM9"/>
<dbReference type="SMART" id="SM00960">
    <property type="entry name" value="Robl_LC7"/>
    <property type="match status" value="1"/>
</dbReference>
<name>A0A7C3PSM9_DICTH</name>
<dbReference type="Pfam" id="PF03259">
    <property type="entry name" value="Robl_LC7"/>
    <property type="match status" value="1"/>
</dbReference>
<feature type="domain" description="Roadblock/LAMTOR2" evidence="1">
    <location>
        <begin position="4"/>
        <end position="94"/>
    </location>
</feature>
<comment type="caution">
    <text evidence="2">The sequence shown here is derived from an EMBL/GenBank/DDBJ whole genome shotgun (WGS) entry which is preliminary data.</text>
</comment>
<dbReference type="PANTHER" id="PTHR13323">
    <property type="entry name" value="LATE ENDOSOMAL/LYSOSOMAL MP1 INTERACTING PROTEIN"/>
    <property type="match status" value="1"/>
</dbReference>
<sequence>MASIRETLEEISRLDGVQVSVLVSDDGLLIESVAKDGSNTESLAAVASGSLRASEMIGMELAKGSTREMVIIFEDGAVFIVPLEGKPAILVVVSSKGANLGKIRIGIKKGAFQLARLI</sequence>
<dbReference type="InterPro" id="IPR004942">
    <property type="entry name" value="Roadblock/LAMTOR2_dom"/>
</dbReference>
<organism evidence="2">
    <name type="scientific">Dictyoglomus thermophilum</name>
    <dbReference type="NCBI Taxonomy" id="14"/>
    <lineage>
        <taxon>Bacteria</taxon>
        <taxon>Pseudomonadati</taxon>
        <taxon>Dictyoglomota</taxon>
        <taxon>Dictyoglomia</taxon>
        <taxon>Dictyoglomales</taxon>
        <taxon>Dictyoglomaceae</taxon>
        <taxon>Dictyoglomus</taxon>
    </lineage>
</organism>
<dbReference type="Gene3D" id="3.30.450.30">
    <property type="entry name" value="Dynein light chain 2a, cytoplasmic"/>
    <property type="match status" value="1"/>
</dbReference>
<dbReference type="EMBL" id="DTDV01000005">
    <property type="protein sequence ID" value="HGK22980.1"/>
    <property type="molecule type" value="Genomic_DNA"/>
</dbReference>
<protein>
    <submittedName>
        <fullName evidence="2">Dynein regulation protein LC7</fullName>
    </submittedName>
</protein>
<proteinExistence type="predicted"/>
<dbReference type="InterPro" id="IPR037587">
    <property type="entry name" value="LAMTOR2-like"/>
</dbReference>
<gene>
    <name evidence="2" type="ORF">ENU78_00785</name>
</gene>
<dbReference type="GO" id="GO:0005085">
    <property type="term" value="F:guanyl-nucleotide exchange factor activity"/>
    <property type="evidence" value="ECO:0007669"/>
    <property type="project" value="InterPro"/>
</dbReference>
<evidence type="ECO:0000313" key="2">
    <source>
        <dbReference type="EMBL" id="HGK22980.1"/>
    </source>
</evidence>
<accession>A0A7C3PSM9</accession>
<evidence type="ECO:0000259" key="1">
    <source>
        <dbReference type="SMART" id="SM00960"/>
    </source>
</evidence>
<dbReference type="GO" id="GO:0032008">
    <property type="term" value="P:positive regulation of TOR signaling"/>
    <property type="evidence" value="ECO:0007669"/>
    <property type="project" value="InterPro"/>
</dbReference>
<dbReference type="SUPFAM" id="SSF103196">
    <property type="entry name" value="Roadblock/LC7 domain"/>
    <property type="match status" value="1"/>
</dbReference>
<reference evidence="2" key="1">
    <citation type="journal article" date="2020" name="mSystems">
        <title>Genome- and Community-Level Interaction Insights into Carbon Utilization and Element Cycling Functions of Hydrothermarchaeota in Hydrothermal Sediment.</title>
        <authorList>
            <person name="Zhou Z."/>
            <person name="Liu Y."/>
            <person name="Xu W."/>
            <person name="Pan J."/>
            <person name="Luo Z.H."/>
            <person name="Li M."/>
        </authorList>
    </citation>
    <scope>NUCLEOTIDE SEQUENCE [LARGE SCALE GENOMIC DNA]</scope>
    <source>
        <strain evidence="2">SpSt-70</strain>
    </source>
</reference>
<dbReference type="GO" id="GO:0060090">
    <property type="term" value="F:molecular adaptor activity"/>
    <property type="evidence" value="ECO:0007669"/>
    <property type="project" value="InterPro"/>
</dbReference>